<protein>
    <submittedName>
        <fullName evidence="1">Uncharacterized protein</fullName>
    </submittedName>
</protein>
<dbReference type="Proteomes" id="UP000678489">
    <property type="component" value="Segment"/>
</dbReference>
<accession>A0A8E7KY23</accession>
<reference evidence="1" key="1">
    <citation type="submission" date="2021-03" db="EMBL/GenBank/DDBJ databases">
        <title>Complete genome sequence of Hafnia phage Pocis76.</title>
        <authorList>
            <person name="Dislers A."/>
            <person name="Zrelovs N."/>
            <person name="Kazaks A."/>
        </authorList>
    </citation>
    <scope>NUCLEOTIDE SEQUENCE</scope>
</reference>
<proteinExistence type="predicted"/>
<evidence type="ECO:0000313" key="2">
    <source>
        <dbReference type="Proteomes" id="UP000678489"/>
    </source>
</evidence>
<organism evidence="1 2">
    <name type="scientific">Hafnia phage Pocis76</name>
    <dbReference type="NCBI Taxonomy" id="2831174"/>
    <lineage>
        <taxon>Viruses</taxon>
        <taxon>Duplodnaviria</taxon>
        <taxon>Heunggongvirae</taxon>
        <taxon>Uroviricota</taxon>
        <taxon>Caudoviricetes</taxon>
        <taxon>Drexlerviridae</taxon>
        <taxon>Tempevirinae</taxon>
        <taxon>Pocisvirus</taxon>
        <taxon>Pocisvirus pocis76</taxon>
    </lineage>
</organism>
<name>A0A8E7KY23_9CAUD</name>
<sequence>MKFENLTEEQKEVVDVFKSYIIALASMTEEFLDCVDLDEDGAIDYVRNVWVSVDNVVLAILNASDDEKRREGMRNQTELRIQQMLKDKAAAENKVH</sequence>
<dbReference type="EMBL" id="MW689258">
    <property type="protein sequence ID" value="QVW27747.1"/>
    <property type="molecule type" value="Genomic_DNA"/>
</dbReference>
<keyword evidence="2" id="KW-1185">Reference proteome</keyword>
<evidence type="ECO:0000313" key="1">
    <source>
        <dbReference type="EMBL" id="QVW27747.1"/>
    </source>
</evidence>